<evidence type="ECO:0000313" key="2">
    <source>
        <dbReference type="WBParaSite" id="nRc.2.0.1.t31601-RA"/>
    </source>
</evidence>
<protein>
    <submittedName>
        <fullName evidence="2">Uncharacterized protein</fullName>
    </submittedName>
</protein>
<name>A0A915JYQ3_ROMCU</name>
<dbReference type="AlphaFoldDB" id="A0A915JYQ3"/>
<keyword evidence="1" id="KW-1185">Reference proteome</keyword>
<dbReference type="WBParaSite" id="nRc.2.0.1.t31601-RA">
    <property type="protein sequence ID" value="nRc.2.0.1.t31601-RA"/>
    <property type="gene ID" value="nRc.2.0.1.g31601"/>
</dbReference>
<accession>A0A915JYQ3</accession>
<dbReference type="Proteomes" id="UP000887565">
    <property type="component" value="Unplaced"/>
</dbReference>
<sequence>MSDLCIDKNSTDEPYSVGNWATKLSSSTGARPYFIVDSATVTITVNNINKSYYEIADSGSMPLNQEICKFRKNYQTD</sequence>
<organism evidence="1 2">
    <name type="scientific">Romanomermis culicivorax</name>
    <name type="common">Nematode worm</name>
    <dbReference type="NCBI Taxonomy" id="13658"/>
    <lineage>
        <taxon>Eukaryota</taxon>
        <taxon>Metazoa</taxon>
        <taxon>Ecdysozoa</taxon>
        <taxon>Nematoda</taxon>
        <taxon>Enoplea</taxon>
        <taxon>Dorylaimia</taxon>
        <taxon>Mermithida</taxon>
        <taxon>Mermithoidea</taxon>
        <taxon>Mermithidae</taxon>
        <taxon>Romanomermis</taxon>
    </lineage>
</organism>
<evidence type="ECO:0000313" key="1">
    <source>
        <dbReference type="Proteomes" id="UP000887565"/>
    </source>
</evidence>
<proteinExistence type="predicted"/>
<reference evidence="2" key="1">
    <citation type="submission" date="2022-11" db="UniProtKB">
        <authorList>
            <consortium name="WormBaseParasite"/>
        </authorList>
    </citation>
    <scope>IDENTIFICATION</scope>
</reference>